<dbReference type="Proteomes" id="UP000265663">
    <property type="component" value="Unassembled WGS sequence"/>
</dbReference>
<dbReference type="InterPro" id="IPR015500">
    <property type="entry name" value="Peptidase_S8_subtilisin-rel"/>
</dbReference>
<accession>A0A3M7MC14</accession>
<evidence type="ECO:0000256" key="5">
    <source>
        <dbReference type="ARBA" id="ARBA00022825"/>
    </source>
</evidence>
<dbReference type="InterPro" id="IPR010259">
    <property type="entry name" value="S8pro/Inhibitor_I9"/>
</dbReference>
<dbReference type="PRINTS" id="PR00723">
    <property type="entry name" value="SUBTILISIN"/>
</dbReference>
<dbReference type="FunFam" id="3.40.50.200:FF:000014">
    <property type="entry name" value="Proteinase K"/>
    <property type="match status" value="1"/>
</dbReference>
<feature type="active site" description="Charge relay system" evidence="6">
    <location>
        <position position="197"/>
    </location>
</feature>
<dbReference type="InterPro" id="IPR022398">
    <property type="entry name" value="Peptidase_S8_His-AS"/>
</dbReference>
<dbReference type="InterPro" id="IPR000209">
    <property type="entry name" value="Peptidase_S8/S53_dom"/>
</dbReference>
<dbReference type="InterPro" id="IPR023828">
    <property type="entry name" value="Peptidase_S8_Ser-AS"/>
</dbReference>
<evidence type="ECO:0000256" key="7">
    <source>
        <dbReference type="RuleBase" id="RU003355"/>
    </source>
</evidence>
<evidence type="ECO:0000256" key="1">
    <source>
        <dbReference type="ARBA" id="ARBA00011073"/>
    </source>
</evidence>
<organism evidence="11 12">
    <name type="scientific">Pyrenophora seminiperda CCB06</name>
    <dbReference type="NCBI Taxonomy" id="1302712"/>
    <lineage>
        <taxon>Eukaryota</taxon>
        <taxon>Fungi</taxon>
        <taxon>Dikarya</taxon>
        <taxon>Ascomycota</taxon>
        <taxon>Pezizomycotina</taxon>
        <taxon>Dothideomycetes</taxon>
        <taxon>Pleosporomycetidae</taxon>
        <taxon>Pleosporales</taxon>
        <taxon>Pleosporineae</taxon>
        <taxon>Pleosporaceae</taxon>
        <taxon>Pyrenophora</taxon>
    </lineage>
</organism>
<feature type="active site" description="Charge relay system" evidence="6">
    <location>
        <position position="356"/>
    </location>
</feature>
<evidence type="ECO:0000259" key="9">
    <source>
        <dbReference type="Pfam" id="PF00082"/>
    </source>
</evidence>
<dbReference type="InterPro" id="IPR023827">
    <property type="entry name" value="Peptidase_S8_Asp-AS"/>
</dbReference>
<name>A0A3M7MC14_9PLEO</name>
<evidence type="ECO:0000313" key="11">
    <source>
        <dbReference type="EMBL" id="RMZ71988.1"/>
    </source>
</evidence>
<dbReference type="PANTHER" id="PTHR43806:SF58">
    <property type="entry name" value="ALKALINE PROTEASE 1-RELATED"/>
    <property type="match status" value="1"/>
</dbReference>
<dbReference type="InterPro" id="IPR050131">
    <property type="entry name" value="Peptidase_S8_subtilisin-like"/>
</dbReference>
<sequence>MVVAMQFFTRVAALAAVAAPFLAHAAPFVAPTANEVIPGKYIIQLKPNTDVSSIAAHHNKMRSIHARNLARKDDDGSSGDPVEREYGFGDFKAYVGSFDEATIEELKTLPEVSTIEQDFIMRTSALVTQTNAPWGLASISSRKAGATSYVYDDSGGKGTFSYVIDTGVRTTHSDFEGRATWGFNAVQGTANTDEDGHGTHVAGTVGGAKYGVAKKTTIVAVKVMGGATGSASDVFAGFDWTVNDIVSKKRQNTAVINMSLGSSGSTIWDAAITAAWEKGVLVVAAAGNENGPAIEHSPARSPELICVGNVEINNQRHSGGGGSNYGAAVDIFAAGTNIVSASHLSDSGTATKTGTSMAAPHVAGLVSYLRGLEGPLTAAAVKARVYVLGTPNVVTDPLGSTNLLAYNGNK</sequence>
<gene>
    <name evidence="11" type="ORF">GMOD_00006974</name>
</gene>
<comment type="similarity">
    <text evidence="1 6 7">Belongs to the peptidase S8 family.</text>
</comment>
<dbReference type="Gene3D" id="3.40.50.200">
    <property type="entry name" value="Peptidase S8/S53 domain"/>
    <property type="match status" value="1"/>
</dbReference>
<dbReference type="GO" id="GO:0005576">
    <property type="term" value="C:extracellular region"/>
    <property type="evidence" value="ECO:0007669"/>
    <property type="project" value="UniProtKB-ARBA"/>
</dbReference>
<keyword evidence="5 6" id="KW-0720">Serine protease</keyword>
<feature type="domain" description="Peptidase S8/S53" evidence="9">
    <location>
        <begin position="157"/>
        <end position="383"/>
    </location>
</feature>
<dbReference type="PROSITE" id="PS00138">
    <property type="entry name" value="SUBTILASE_SER"/>
    <property type="match status" value="1"/>
</dbReference>
<keyword evidence="3 8" id="KW-0732">Signal</keyword>
<evidence type="ECO:0000256" key="3">
    <source>
        <dbReference type="ARBA" id="ARBA00022729"/>
    </source>
</evidence>
<evidence type="ECO:0000313" key="12">
    <source>
        <dbReference type="Proteomes" id="UP000265663"/>
    </source>
</evidence>
<protein>
    <submittedName>
        <fullName evidence="11">Alkaline serine protease alp1</fullName>
    </submittedName>
</protein>
<dbReference type="Pfam" id="PF00082">
    <property type="entry name" value="Peptidase_S8"/>
    <property type="match status" value="1"/>
</dbReference>
<dbReference type="AlphaFoldDB" id="A0A3M7MC14"/>
<dbReference type="Gene3D" id="3.30.70.80">
    <property type="entry name" value="Peptidase S8 propeptide/proteinase inhibitor I9"/>
    <property type="match status" value="1"/>
</dbReference>
<dbReference type="PROSITE" id="PS51892">
    <property type="entry name" value="SUBTILASE"/>
    <property type="match status" value="1"/>
</dbReference>
<evidence type="ECO:0000256" key="6">
    <source>
        <dbReference type="PROSITE-ProRule" id="PRU01240"/>
    </source>
</evidence>
<dbReference type="InterPro" id="IPR037045">
    <property type="entry name" value="S8pro/Inhibitor_I9_sf"/>
</dbReference>
<dbReference type="GO" id="GO:0004252">
    <property type="term" value="F:serine-type endopeptidase activity"/>
    <property type="evidence" value="ECO:0007669"/>
    <property type="project" value="UniProtKB-UniRule"/>
</dbReference>
<dbReference type="SUPFAM" id="SSF54897">
    <property type="entry name" value="Protease propeptides/inhibitors"/>
    <property type="match status" value="1"/>
</dbReference>
<evidence type="ECO:0000256" key="8">
    <source>
        <dbReference type="SAM" id="SignalP"/>
    </source>
</evidence>
<feature type="domain" description="Inhibitor I9" evidence="10">
    <location>
        <begin position="40"/>
        <end position="123"/>
    </location>
</feature>
<dbReference type="Pfam" id="PF05922">
    <property type="entry name" value="Inhibitor_I9"/>
    <property type="match status" value="1"/>
</dbReference>
<keyword evidence="4 6" id="KW-0378">Hydrolase</keyword>
<keyword evidence="12" id="KW-1185">Reference proteome</keyword>
<dbReference type="InterPro" id="IPR034193">
    <property type="entry name" value="PCSK9_ProteinaseK-like"/>
</dbReference>
<feature type="active site" description="Charge relay system" evidence="6">
    <location>
        <position position="165"/>
    </location>
</feature>
<dbReference type="PROSITE" id="PS00137">
    <property type="entry name" value="SUBTILASE_HIS"/>
    <property type="match status" value="1"/>
</dbReference>
<feature type="chain" id="PRO_5018153333" evidence="8">
    <location>
        <begin position="26"/>
        <end position="410"/>
    </location>
</feature>
<dbReference type="EMBL" id="KE747829">
    <property type="protein sequence ID" value="RMZ71988.1"/>
    <property type="molecule type" value="Genomic_DNA"/>
</dbReference>
<evidence type="ECO:0000256" key="4">
    <source>
        <dbReference type="ARBA" id="ARBA00022801"/>
    </source>
</evidence>
<proteinExistence type="inferred from homology"/>
<dbReference type="OrthoDB" id="206201at2759"/>
<dbReference type="PANTHER" id="PTHR43806">
    <property type="entry name" value="PEPTIDASE S8"/>
    <property type="match status" value="1"/>
</dbReference>
<dbReference type="InterPro" id="IPR036852">
    <property type="entry name" value="Peptidase_S8/S53_dom_sf"/>
</dbReference>
<keyword evidence="2 6" id="KW-0645">Protease</keyword>
<evidence type="ECO:0000259" key="10">
    <source>
        <dbReference type="Pfam" id="PF05922"/>
    </source>
</evidence>
<dbReference type="GO" id="GO:0006508">
    <property type="term" value="P:proteolysis"/>
    <property type="evidence" value="ECO:0007669"/>
    <property type="project" value="UniProtKB-KW"/>
</dbReference>
<reference evidence="11 12" key="1">
    <citation type="journal article" date="2014" name="PLoS ONE">
        <title>De novo Genome Assembly of the Fungal Plant Pathogen Pyrenophora semeniperda.</title>
        <authorList>
            <person name="Soliai M.M."/>
            <person name="Meyer S.E."/>
            <person name="Udall J.A."/>
            <person name="Elzinga D.E."/>
            <person name="Hermansen R.A."/>
            <person name="Bodily P.M."/>
            <person name="Hart A.A."/>
            <person name="Coleman C.E."/>
        </authorList>
    </citation>
    <scope>NUCLEOTIDE SEQUENCE [LARGE SCALE GENOMIC DNA]</scope>
    <source>
        <strain evidence="11 12">CCB06</strain>
        <tissue evidence="11">Mycelium</tissue>
    </source>
</reference>
<feature type="signal peptide" evidence="8">
    <location>
        <begin position="1"/>
        <end position="25"/>
    </location>
</feature>
<evidence type="ECO:0000256" key="2">
    <source>
        <dbReference type="ARBA" id="ARBA00022670"/>
    </source>
</evidence>
<dbReference type="SUPFAM" id="SSF52743">
    <property type="entry name" value="Subtilisin-like"/>
    <property type="match status" value="1"/>
</dbReference>
<dbReference type="PROSITE" id="PS00136">
    <property type="entry name" value="SUBTILASE_ASP"/>
    <property type="match status" value="1"/>
</dbReference>
<dbReference type="CDD" id="cd04077">
    <property type="entry name" value="Peptidases_S8_PCSK9_ProteinaseK_like"/>
    <property type="match status" value="1"/>
</dbReference>